<protein>
    <submittedName>
        <fullName evidence="1">Uncharacterized protein</fullName>
    </submittedName>
</protein>
<sequence>MKEYPLFVPPLELCQKNARDWTLQEARQYRDWLLASIDERVSFLLKFLNVPETKNQDVEEIMSAAGKKAAQYLQQKEFSECDTEKKKLTDRGYALAADMGLLLAKLLLKESRHKIRWSVLRRPKSEISYNLPVLEGFKLNPLEPIGGSIAEAYGILRERKDGNIWRDSYTYWLDQIPSD</sequence>
<dbReference type="Proteomes" id="UP000322887">
    <property type="component" value="Chromosome"/>
</dbReference>
<reference evidence="1 2" key="1">
    <citation type="submission" date="2019-08" db="EMBL/GenBank/DDBJ databases">
        <title>Deep-cultivation of Planctomycetes and their phenomic and genomic characterization uncovers novel biology.</title>
        <authorList>
            <person name="Wiegand S."/>
            <person name="Jogler M."/>
            <person name="Boedeker C."/>
            <person name="Pinto D."/>
            <person name="Vollmers J."/>
            <person name="Rivas-Marin E."/>
            <person name="Kohn T."/>
            <person name="Peeters S.H."/>
            <person name="Heuer A."/>
            <person name="Rast P."/>
            <person name="Oberbeckmann S."/>
            <person name="Bunk B."/>
            <person name="Jeske O."/>
            <person name="Meyerdierks A."/>
            <person name="Storesund J.E."/>
            <person name="Kallscheuer N."/>
            <person name="Luecker S."/>
            <person name="Lage O.M."/>
            <person name="Pohl T."/>
            <person name="Merkel B.J."/>
            <person name="Hornburger P."/>
            <person name="Mueller R.-W."/>
            <person name="Bruemmer F."/>
            <person name="Labrenz M."/>
            <person name="Spormann A.M."/>
            <person name="Op den Camp H."/>
            <person name="Overmann J."/>
            <person name="Amann R."/>
            <person name="Jetten M.S.M."/>
            <person name="Mascher T."/>
            <person name="Medema M.H."/>
            <person name="Devos D.P."/>
            <person name="Kaster A.-K."/>
            <person name="Ovreas L."/>
            <person name="Rohde M."/>
            <person name="Galperin M.Y."/>
            <person name="Jogler C."/>
        </authorList>
    </citation>
    <scope>NUCLEOTIDE SEQUENCE [LARGE SCALE GENOMIC DNA]</scope>
    <source>
        <strain evidence="1 2">DSM 8797</strain>
    </source>
</reference>
<organism evidence="1 2">
    <name type="scientific">Gimesia maris</name>
    <dbReference type="NCBI Taxonomy" id="122"/>
    <lineage>
        <taxon>Bacteria</taxon>
        <taxon>Pseudomonadati</taxon>
        <taxon>Planctomycetota</taxon>
        <taxon>Planctomycetia</taxon>
        <taxon>Planctomycetales</taxon>
        <taxon>Planctomycetaceae</taxon>
        <taxon>Gimesia</taxon>
    </lineage>
</organism>
<name>A0ABX5YJC0_9PLAN</name>
<dbReference type="EMBL" id="CP042910">
    <property type="protein sequence ID" value="QEG15712.1"/>
    <property type="molecule type" value="Genomic_DNA"/>
</dbReference>
<evidence type="ECO:0000313" key="1">
    <source>
        <dbReference type="EMBL" id="QEG15712.1"/>
    </source>
</evidence>
<gene>
    <name evidence="1" type="ORF">GmarT_15550</name>
</gene>
<keyword evidence="2" id="KW-1185">Reference proteome</keyword>
<dbReference type="RefSeq" id="WP_044237496.1">
    <property type="nucleotide sequence ID" value="NZ_CP042910.1"/>
</dbReference>
<proteinExistence type="predicted"/>
<accession>A0ABX5YJC0</accession>
<evidence type="ECO:0000313" key="2">
    <source>
        <dbReference type="Proteomes" id="UP000322887"/>
    </source>
</evidence>
<dbReference type="GeneID" id="98646186"/>